<dbReference type="EMBL" id="RDQZ01000013">
    <property type="protein sequence ID" value="RXH12296.1"/>
    <property type="molecule type" value="Genomic_DNA"/>
</dbReference>
<evidence type="ECO:0000313" key="3">
    <source>
        <dbReference type="EMBL" id="RXH12296.1"/>
    </source>
</evidence>
<evidence type="ECO:0000256" key="1">
    <source>
        <dbReference type="SAM" id="MobiDB-lite"/>
    </source>
</evidence>
<accession>A0AAE5WY24</accession>
<evidence type="ECO:0000313" key="2">
    <source>
        <dbReference type="EMBL" id="QAU45186.1"/>
    </source>
</evidence>
<evidence type="ECO:0000313" key="4">
    <source>
        <dbReference type="Proteomes" id="UP000288972"/>
    </source>
</evidence>
<keyword evidence="5" id="KW-1185">Reference proteome</keyword>
<name>A0AAE5WY24_9BRAD</name>
<reference evidence="2 4" key="1">
    <citation type="submission" date="2018-06" db="EMBL/GenBank/DDBJ databases">
        <title>Comparative genomics of rhizobia nodulating Arachis hypogaea in China.</title>
        <authorList>
            <person name="Li Y."/>
        </authorList>
    </citation>
    <scope>NUCLEOTIDE SEQUENCE [LARGE SCALE GENOMIC DNA]</scope>
    <source>
        <strain evidence="2 4">CCBAU 51670</strain>
    </source>
</reference>
<organism evidence="2 4">
    <name type="scientific">Bradyrhizobium guangzhouense</name>
    <dbReference type="NCBI Taxonomy" id="1325095"/>
    <lineage>
        <taxon>Bacteria</taxon>
        <taxon>Pseudomonadati</taxon>
        <taxon>Pseudomonadota</taxon>
        <taxon>Alphaproteobacteria</taxon>
        <taxon>Hyphomicrobiales</taxon>
        <taxon>Nitrobacteraceae</taxon>
        <taxon>Bradyrhizobium</taxon>
    </lineage>
</organism>
<reference evidence="3 5" key="2">
    <citation type="submission" date="2018-10" db="EMBL/GenBank/DDBJ databases">
        <title>Bradyrhizobium sp. nov., effective nodules isolated from peanut in China.</title>
        <authorList>
            <person name="Li Y."/>
        </authorList>
    </citation>
    <scope>NUCLEOTIDE SEQUENCE [LARGE SCALE GENOMIC DNA]</scope>
    <source>
        <strain evidence="3 5">CCBAU 53426</strain>
    </source>
</reference>
<proteinExistence type="predicted"/>
<evidence type="ECO:0000313" key="5">
    <source>
        <dbReference type="Proteomes" id="UP000290401"/>
    </source>
</evidence>
<feature type="compositionally biased region" description="Basic and acidic residues" evidence="1">
    <location>
        <begin position="1"/>
        <end position="22"/>
    </location>
</feature>
<sequence>MNERKGPHAGGRDLDIRRHDGDIVPAFRQGEQRVRRGTFEDHARPDMCDVAGGIEPAARCEVPPQEQQRLIGEFGNLQLPPACQAMPRRNRSKHVNGGQQSAVIAVVGGRNDREVNVAALQPIRNASTAVLDQLDDDGGVLASERGEEIGQHRLYMLGAAADPQRAGLARSQRARTLAERFGVLQETATAP</sequence>
<dbReference type="AlphaFoldDB" id="A0AAE5WY24"/>
<dbReference type="EMBL" id="CP030053">
    <property type="protein sequence ID" value="QAU45186.1"/>
    <property type="molecule type" value="Genomic_DNA"/>
</dbReference>
<dbReference type="KEGG" id="bgz:XH91_07345"/>
<feature type="region of interest" description="Disordered" evidence="1">
    <location>
        <begin position="1"/>
        <end position="25"/>
    </location>
</feature>
<gene>
    <name evidence="3" type="ORF">EAS56_17425</name>
    <name evidence="2" type="ORF">XH91_07345</name>
</gene>
<dbReference type="Proteomes" id="UP000290401">
    <property type="component" value="Unassembled WGS sequence"/>
</dbReference>
<protein>
    <submittedName>
        <fullName evidence="2">Uncharacterized protein</fullName>
    </submittedName>
</protein>
<dbReference type="Proteomes" id="UP000288972">
    <property type="component" value="Chromosome"/>
</dbReference>